<dbReference type="Pfam" id="PF02826">
    <property type="entry name" value="2-Hacid_dh_C"/>
    <property type="match status" value="1"/>
</dbReference>
<evidence type="ECO:0000313" key="7">
    <source>
        <dbReference type="EMBL" id="TXB62600.1"/>
    </source>
</evidence>
<dbReference type="RefSeq" id="WP_147168048.1">
    <property type="nucleotide sequence ID" value="NZ_VOOR01000027.1"/>
</dbReference>
<dbReference type="SUPFAM" id="SSF52283">
    <property type="entry name" value="Formate/glycerate dehydrogenase catalytic domain-like"/>
    <property type="match status" value="1"/>
</dbReference>
<proteinExistence type="inferred from homology"/>
<dbReference type="InterPro" id="IPR029753">
    <property type="entry name" value="D-isomer_DH_CS"/>
</dbReference>
<protein>
    <submittedName>
        <fullName evidence="7">D-2-hydroxyacid dehydrogenase</fullName>
    </submittedName>
</protein>
<dbReference type="PROSITE" id="PS00670">
    <property type="entry name" value="D_2_HYDROXYACID_DH_2"/>
    <property type="match status" value="1"/>
</dbReference>
<keyword evidence="8" id="KW-1185">Reference proteome</keyword>
<evidence type="ECO:0000256" key="2">
    <source>
        <dbReference type="ARBA" id="ARBA00023002"/>
    </source>
</evidence>
<dbReference type="AlphaFoldDB" id="A0A5C6RLU9"/>
<dbReference type="InterPro" id="IPR036291">
    <property type="entry name" value="NAD(P)-bd_dom_sf"/>
</dbReference>
<evidence type="ECO:0000256" key="3">
    <source>
        <dbReference type="ARBA" id="ARBA00023027"/>
    </source>
</evidence>
<gene>
    <name evidence="7" type="ORF">FRY97_13355</name>
</gene>
<dbReference type="EMBL" id="VOOR01000027">
    <property type="protein sequence ID" value="TXB62600.1"/>
    <property type="molecule type" value="Genomic_DNA"/>
</dbReference>
<dbReference type="CDD" id="cd12162">
    <property type="entry name" value="2-Hacid_dh_4"/>
    <property type="match status" value="1"/>
</dbReference>
<dbReference type="PANTHER" id="PTHR43761:SF1">
    <property type="entry name" value="D-ISOMER SPECIFIC 2-HYDROXYACID DEHYDROGENASE CATALYTIC DOMAIN-CONTAINING PROTEIN-RELATED"/>
    <property type="match status" value="1"/>
</dbReference>
<dbReference type="OrthoDB" id="1522997at2"/>
<dbReference type="Proteomes" id="UP000321580">
    <property type="component" value="Unassembled WGS sequence"/>
</dbReference>
<evidence type="ECO:0000256" key="4">
    <source>
        <dbReference type="RuleBase" id="RU003719"/>
    </source>
</evidence>
<dbReference type="InterPro" id="IPR050418">
    <property type="entry name" value="D-iso_2-hydroxyacid_DH_PdxB"/>
</dbReference>
<dbReference type="InterPro" id="IPR006140">
    <property type="entry name" value="D-isomer_DH_NAD-bd"/>
</dbReference>
<dbReference type="GO" id="GO:0016616">
    <property type="term" value="F:oxidoreductase activity, acting on the CH-OH group of donors, NAD or NADP as acceptor"/>
    <property type="evidence" value="ECO:0007669"/>
    <property type="project" value="InterPro"/>
</dbReference>
<organism evidence="7 8">
    <name type="scientific">Phaeodactylibacter luteus</name>
    <dbReference type="NCBI Taxonomy" id="1564516"/>
    <lineage>
        <taxon>Bacteria</taxon>
        <taxon>Pseudomonadati</taxon>
        <taxon>Bacteroidota</taxon>
        <taxon>Saprospiria</taxon>
        <taxon>Saprospirales</taxon>
        <taxon>Haliscomenobacteraceae</taxon>
        <taxon>Phaeodactylibacter</taxon>
    </lineage>
</organism>
<keyword evidence="3" id="KW-0520">NAD</keyword>
<feature type="domain" description="D-isomer specific 2-hydroxyacid dehydrogenase catalytic" evidence="5">
    <location>
        <begin position="20"/>
        <end position="318"/>
    </location>
</feature>
<evidence type="ECO:0000259" key="5">
    <source>
        <dbReference type="Pfam" id="PF00389"/>
    </source>
</evidence>
<dbReference type="PANTHER" id="PTHR43761">
    <property type="entry name" value="D-ISOMER SPECIFIC 2-HYDROXYACID DEHYDROGENASE FAMILY PROTEIN (AFU_ORTHOLOGUE AFUA_1G13630)"/>
    <property type="match status" value="1"/>
</dbReference>
<comment type="caution">
    <text evidence="7">The sequence shown here is derived from an EMBL/GenBank/DDBJ whole genome shotgun (WGS) entry which is preliminary data.</text>
</comment>
<dbReference type="FunFam" id="3.40.50.720:FF:000203">
    <property type="entry name" value="D-3-phosphoglycerate dehydrogenase (SerA)"/>
    <property type="match status" value="1"/>
</dbReference>
<feature type="domain" description="D-isomer specific 2-hydroxyacid dehydrogenase NAD-binding" evidence="6">
    <location>
        <begin position="108"/>
        <end position="287"/>
    </location>
</feature>
<dbReference type="GO" id="GO:0051287">
    <property type="term" value="F:NAD binding"/>
    <property type="evidence" value="ECO:0007669"/>
    <property type="project" value="InterPro"/>
</dbReference>
<dbReference type="SUPFAM" id="SSF51735">
    <property type="entry name" value="NAD(P)-binding Rossmann-fold domains"/>
    <property type="match status" value="1"/>
</dbReference>
<dbReference type="Pfam" id="PF00389">
    <property type="entry name" value="2-Hacid_dh"/>
    <property type="match status" value="1"/>
</dbReference>
<evidence type="ECO:0000313" key="8">
    <source>
        <dbReference type="Proteomes" id="UP000321580"/>
    </source>
</evidence>
<dbReference type="Gene3D" id="3.40.50.720">
    <property type="entry name" value="NAD(P)-binding Rossmann-like Domain"/>
    <property type="match status" value="2"/>
</dbReference>
<evidence type="ECO:0000256" key="1">
    <source>
        <dbReference type="ARBA" id="ARBA00005854"/>
    </source>
</evidence>
<accession>A0A5C6RLU9</accession>
<reference evidence="7 8" key="1">
    <citation type="submission" date="2019-08" db="EMBL/GenBank/DDBJ databases">
        <title>Genome of Phaeodactylibacter luteus.</title>
        <authorList>
            <person name="Bowman J.P."/>
        </authorList>
    </citation>
    <scope>NUCLEOTIDE SEQUENCE [LARGE SCALE GENOMIC DNA]</scope>
    <source>
        <strain evidence="7 8">KCTC 42180</strain>
    </source>
</reference>
<keyword evidence="2 4" id="KW-0560">Oxidoreductase</keyword>
<dbReference type="InterPro" id="IPR006139">
    <property type="entry name" value="D-isomer_2_OHA_DH_cat_dom"/>
</dbReference>
<name>A0A5C6RLU9_9BACT</name>
<sequence length="319" mass="34488">MANIVVTDGRTLNPGDLSWQKLQALGDCRVYDYTPPEELAARAAEAHILIVNKTPVTAEALAQLPHLKCIVASATGYNNIDLKAAKERGVPVCNAVGYSTPAVAQHVFALLLALTNRVAAHHLSVKEGQWSRGQDFSYTLQPIPELSGRTLGIYGFGRIGQQVAQIGLAFGMKILAAHKHPERDARQGVAFTSLSRLFAQSDVITLHAPLSKENELIINRELLRAMKPDAFLINTGRGGLVHEADLAMALNEGWLAGAALDVLSAEPPPEGHPLLHAPNCLITPHMAWSTQAARQRLMDITIANVQSYLEGQPQHVVNP</sequence>
<evidence type="ECO:0000259" key="6">
    <source>
        <dbReference type="Pfam" id="PF02826"/>
    </source>
</evidence>
<comment type="similarity">
    <text evidence="1 4">Belongs to the D-isomer specific 2-hydroxyacid dehydrogenase family.</text>
</comment>